<evidence type="ECO:0000313" key="2">
    <source>
        <dbReference type="Proteomes" id="UP000663088"/>
    </source>
</evidence>
<reference evidence="1 2" key="1">
    <citation type="submission" date="2020-12" db="EMBL/GenBank/DDBJ databases">
        <authorList>
            <person name="Awala S.I."/>
            <person name="Gwak J.-H."/>
            <person name="Kim S.-J."/>
            <person name="Rhee S.-K."/>
        </authorList>
    </citation>
    <scope>NUCLEOTIDE SEQUENCE [LARGE SCALE GENOMIC DNA]</scope>
    <source>
        <strain evidence="1 2">IT5</strain>
    </source>
</reference>
<accession>A0ABX7PTG6</accession>
<dbReference type="Proteomes" id="UP000663088">
    <property type="component" value="Chromosome"/>
</dbReference>
<organism evidence="1 2">
    <name type="scientific">Candidatus Methylacidiphilum infernorum</name>
    <dbReference type="NCBI Taxonomy" id="511746"/>
    <lineage>
        <taxon>Bacteria</taxon>
        <taxon>Pseudomonadati</taxon>
        <taxon>Verrucomicrobiota</taxon>
        <taxon>Methylacidiphilae</taxon>
        <taxon>Methylacidiphilales</taxon>
        <taxon>Methylacidiphilaceae</taxon>
        <taxon>Methylacidiphilum (ex Ratnadevi et al. 2023)</taxon>
    </lineage>
</organism>
<dbReference type="EMBL" id="CP065956">
    <property type="protein sequence ID" value="QSR86265.1"/>
    <property type="molecule type" value="Genomic_DNA"/>
</dbReference>
<gene>
    <name evidence="1" type="ORF">EM20IM_07100</name>
</gene>
<protein>
    <recommendedName>
        <fullName evidence="3">Secreted protein</fullName>
    </recommendedName>
</protein>
<sequence>MAGAINILRVGLTWIACFPTQRLGVGCSTDPRGAARPWRQEGILRFQPERTSIRVVLPCLVSFKLFKNERGGTG</sequence>
<name>A0ABX7PTG6_9BACT</name>
<evidence type="ECO:0008006" key="3">
    <source>
        <dbReference type="Google" id="ProtNLM"/>
    </source>
</evidence>
<keyword evidence="2" id="KW-1185">Reference proteome</keyword>
<dbReference type="RefSeq" id="WP_206845065.1">
    <property type="nucleotide sequence ID" value="NZ_CP065956.1"/>
</dbReference>
<proteinExistence type="predicted"/>
<evidence type="ECO:0000313" key="1">
    <source>
        <dbReference type="EMBL" id="QSR86265.1"/>
    </source>
</evidence>